<keyword evidence="1" id="KW-1133">Transmembrane helix</keyword>
<dbReference type="Pfam" id="PF02698">
    <property type="entry name" value="DUF218"/>
    <property type="match status" value="1"/>
</dbReference>
<dbReference type="Proteomes" id="UP000003807">
    <property type="component" value="Unassembled WGS sequence"/>
</dbReference>
<sequence>MYTLLLISAILLIIAATDNFISMFTATSIILFAVSAISLIFTPHSNVILNIIIAINVITDLFVITIISYRLYQKAKVKANIALHLSASLLYIAMIAINLFKIFDPYKYIIGMNLYLSLMVLSHLLGNLIIKYQKFDTDFDYIVVLGGSMKGIELSELIKQRMLTSFAYYTTNKSIMIFSGGKSNGDIEESVAMKNFAIENHIQDTDILLEKLAMNTMQNIEYVKKLIQQQDTDFVDKKICVITNNFHAFRTKLICNKMKVNWTVIPTQSNFNSKISTYLIELLAAIYLDIYLHIIMLILITIIIGLVV</sequence>
<dbReference type="Gene3D" id="3.40.50.620">
    <property type="entry name" value="HUPs"/>
    <property type="match status" value="1"/>
</dbReference>
<keyword evidence="1" id="KW-0812">Transmembrane</keyword>
<dbReference type="InterPro" id="IPR014729">
    <property type="entry name" value="Rossmann-like_a/b/a_fold"/>
</dbReference>
<feature type="transmembrane region" description="Helical" evidence="1">
    <location>
        <begin position="49"/>
        <end position="69"/>
    </location>
</feature>
<comment type="caution">
    <text evidence="3">The sequence shown here is derived from an EMBL/GenBank/DDBJ whole genome shotgun (WGS) entry which is preliminary data.</text>
</comment>
<keyword evidence="1" id="KW-0472">Membrane</keyword>
<dbReference type="GO" id="GO:0043164">
    <property type="term" value="P:Gram-negative-bacterium-type cell wall biogenesis"/>
    <property type="evidence" value="ECO:0007669"/>
    <property type="project" value="TreeGrafter"/>
</dbReference>
<dbReference type="OrthoDB" id="9782395at2"/>
<dbReference type="InterPro" id="IPR003848">
    <property type="entry name" value="DUF218"/>
</dbReference>
<feature type="transmembrane region" description="Helical" evidence="1">
    <location>
        <begin position="109"/>
        <end position="130"/>
    </location>
</feature>
<evidence type="ECO:0000259" key="2">
    <source>
        <dbReference type="Pfam" id="PF02698"/>
    </source>
</evidence>
<dbReference type="CDD" id="cd06259">
    <property type="entry name" value="YdcF-like"/>
    <property type="match status" value="1"/>
</dbReference>
<dbReference type="AlphaFoldDB" id="E1KZE5"/>
<reference evidence="3 4" key="1">
    <citation type="submission" date="2010-08" db="EMBL/GenBank/DDBJ databases">
        <authorList>
            <person name="Durkin A.S."/>
            <person name="Madupu R."/>
            <person name="Torralba M."/>
            <person name="Gillis M."/>
            <person name="Methe B."/>
            <person name="Sutton G."/>
            <person name="Nelson K.E."/>
        </authorList>
    </citation>
    <scope>NUCLEOTIDE SEQUENCE [LARGE SCALE GENOMIC DNA]</scope>
    <source>
        <strain evidence="3 4">BVS033A4</strain>
    </source>
</reference>
<dbReference type="PANTHER" id="PTHR30336">
    <property type="entry name" value="INNER MEMBRANE PROTEIN, PROBABLE PERMEASE"/>
    <property type="match status" value="1"/>
</dbReference>
<feature type="transmembrane region" description="Helical" evidence="1">
    <location>
        <begin position="81"/>
        <end position="103"/>
    </location>
</feature>
<dbReference type="RefSeq" id="WP_002840358.1">
    <property type="nucleotide sequence ID" value="NZ_AEDP01000044.1"/>
</dbReference>
<name>E1KZE5_FINMA</name>
<feature type="domain" description="DUF218" evidence="2">
    <location>
        <begin position="140"/>
        <end position="274"/>
    </location>
</feature>
<gene>
    <name evidence="3" type="ORF">HMPREF9289_0038</name>
</gene>
<evidence type="ECO:0000256" key="1">
    <source>
        <dbReference type="SAM" id="Phobius"/>
    </source>
</evidence>
<dbReference type="PANTHER" id="PTHR30336:SF4">
    <property type="entry name" value="ENVELOPE BIOGENESIS FACTOR ELYC"/>
    <property type="match status" value="1"/>
</dbReference>
<dbReference type="InterPro" id="IPR051599">
    <property type="entry name" value="Cell_Envelope_Assoc"/>
</dbReference>
<proteinExistence type="predicted"/>
<accession>E1KZE5</accession>
<dbReference type="EMBL" id="AEDP01000044">
    <property type="protein sequence ID" value="EFL53574.1"/>
    <property type="molecule type" value="Genomic_DNA"/>
</dbReference>
<organism evidence="3 4">
    <name type="scientific">Finegoldia magna BVS033A4</name>
    <dbReference type="NCBI Taxonomy" id="866773"/>
    <lineage>
        <taxon>Bacteria</taxon>
        <taxon>Bacillati</taxon>
        <taxon>Bacillota</taxon>
        <taxon>Tissierellia</taxon>
        <taxon>Tissierellales</taxon>
        <taxon>Peptoniphilaceae</taxon>
        <taxon>Finegoldia</taxon>
    </lineage>
</organism>
<dbReference type="GO" id="GO:0005886">
    <property type="term" value="C:plasma membrane"/>
    <property type="evidence" value="ECO:0007669"/>
    <property type="project" value="TreeGrafter"/>
</dbReference>
<evidence type="ECO:0000313" key="4">
    <source>
        <dbReference type="Proteomes" id="UP000003807"/>
    </source>
</evidence>
<protein>
    <recommendedName>
        <fullName evidence="2">DUF218 domain-containing protein</fullName>
    </recommendedName>
</protein>
<evidence type="ECO:0000313" key="3">
    <source>
        <dbReference type="EMBL" id="EFL53574.1"/>
    </source>
</evidence>
<feature type="transmembrane region" description="Helical" evidence="1">
    <location>
        <begin position="282"/>
        <end position="307"/>
    </location>
</feature>
<dbReference type="GO" id="GO:0000270">
    <property type="term" value="P:peptidoglycan metabolic process"/>
    <property type="evidence" value="ECO:0007669"/>
    <property type="project" value="TreeGrafter"/>
</dbReference>